<dbReference type="Gene3D" id="3.60.15.10">
    <property type="entry name" value="Ribonuclease Z/Hydroxyacylglutathione hydrolase-like"/>
    <property type="match status" value="1"/>
</dbReference>
<evidence type="ECO:0000259" key="2">
    <source>
        <dbReference type="SMART" id="SM00849"/>
    </source>
</evidence>
<gene>
    <name evidence="3" type="ORF">HLB44_25645</name>
</gene>
<dbReference type="InterPro" id="IPR036866">
    <property type="entry name" value="RibonucZ/Hydroxyglut_hydro"/>
</dbReference>
<dbReference type="Pfam" id="PF12706">
    <property type="entry name" value="Lactamase_B_2"/>
    <property type="match status" value="1"/>
</dbReference>
<name>A0ABX2EP90_9BURK</name>
<dbReference type="PANTHER" id="PTHR43546">
    <property type="entry name" value="UPF0173 METAL-DEPENDENT HYDROLASE MJ1163-RELATED"/>
    <property type="match status" value="1"/>
</dbReference>
<reference evidence="3 4" key="1">
    <citation type="submission" date="2020-05" db="EMBL/GenBank/DDBJ databases">
        <title>Aquincola sp. isolate from soil.</title>
        <authorList>
            <person name="Han J."/>
            <person name="Kim D.-U."/>
        </authorList>
    </citation>
    <scope>NUCLEOTIDE SEQUENCE [LARGE SCALE GENOMIC DNA]</scope>
    <source>
        <strain evidence="3 4">S2</strain>
    </source>
</reference>
<proteinExistence type="predicted"/>
<dbReference type="SUPFAM" id="SSF56281">
    <property type="entry name" value="Metallo-hydrolase/oxidoreductase"/>
    <property type="match status" value="1"/>
</dbReference>
<organism evidence="3 4">
    <name type="scientific">Pseudaquabacterium terrae</name>
    <dbReference type="NCBI Taxonomy" id="2732868"/>
    <lineage>
        <taxon>Bacteria</taxon>
        <taxon>Pseudomonadati</taxon>
        <taxon>Pseudomonadota</taxon>
        <taxon>Betaproteobacteria</taxon>
        <taxon>Burkholderiales</taxon>
        <taxon>Sphaerotilaceae</taxon>
        <taxon>Pseudaquabacterium</taxon>
    </lineage>
</organism>
<dbReference type="InterPro" id="IPR050114">
    <property type="entry name" value="UPF0173_UPF0282_UlaG_hydrolase"/>
</dbReference>
<dbReference type="Proteomes" id="UP000737171">
    <property type="component" value="Unassembled WGS sequence"/>
</dbReference>
<feature type="domain" description="Metallo-beta-lactamase" evidence="2">
    <location>
        <begin position="67"/>
        <end position="284"/>
    </location>
</feature>
<evidence type="ECO:0000313" key="4">
    <source>
        <dbReference type="Proteomes" id="UP000737171"/>
    </source>
</evidence>
<dbReference type="EMBL" id="JABRWJ010000008">
    <property type="protein sequence ID" value="NRF70394.1"/>
    <property type="molecule type" value="Genomic_DNA"/>
</dbReference>
<accession>A0ABX2EP90</accession>
<keyword evidence="1" id="KW-0472">Membrane</keyword>
<keyword evidence="1" id="KW-0812">Transmembrane</keyword>
<dbReference type="SMART" id="SM00849">
    <property type="entry name" value="Lactamase_B"/>
    <property type="match status" value="1"/>
</dbReference>
<sequence length="339" mass="36288">MPQVKRLAIRLALGLLGLAALAIGWVVWQINDRPSLAPYAAHWLPAAAAPASGAAPAAAPLRITFLGVATVLLDDGETPILIDGFFTRPSIGRVAFGRVAPEPDTIRRMLAKAGIKQLAAVITVHSHYDHAMDTPEVAQQTGALVVGSASTANVARGWGLPEARIRTVDDGDQLQFGRWRLTVIGSRHAPTGFTGGSIDEPLKPPVRATRYAEGGSYSLLLRNGARSLLVHGSAGFVQGKLAGRRADVVLLGVGAVGKQDDRYLGQYWAEVIAQVGAKRVIPIHWDDFTLPLDEPLQPGPRLLDDFDHTMRFLLDAGRREQVDVKLAPAWVAVDPFAGI</sequence>
<dbReference type="PANTHER" id="PTHR43546:SF3">
    <property type="entry name" value="UPF0173 METAL-DEPENDENT HYDROLASE MJ1163"/>
    <property type="match status" value="1"/>
</dbReference>
<evidence type="ECO:0000256" key="1">
    <source>
        <dbReference type="SAM" id="Phobius"/>
    </source>
</evidence>
<feature type="transmembrane region" description="Helical" evidence="1">
    <location>
        <begin position="7"/>
        <end position="28"/>
    </location>
</feature>
<keyword evidence="1" id="KW-1133">Transmembrane helix</keyword>
<dbReference type="InterPro" id="IPR001279">
    <property type="entry name" value="Metallo-B-lactamas"/>
</dbReference>
<keyword evidence="4" id="KW-1185">Reference proteome</keyword>
<comment type="caution">
    <text evidence="3">The sequence shown here is derived from an EMBL/GenBank/DDBJ whole genome shotgun (WGS) entry which is preliminary data.</text>
</comment>
<protein>
    <submittedName>
        <fullName evidence="3">MBL fold metallo-hydrolase</fullName>
    </submittedName>
</protein>
<dbReference type="RefSeq" id="WP_173129354.1">
    <property type="nucleotide sequence ID" value="NZ_JABRWJ010000008.1"/>
</dbReference>
<evidence type="ECO:0000313" key="3">
    <source>
        <dbReference type="EMBL" id="NRF70394.1"/>
    </source>
</evidence>